<protein>
    <submittedName>
        <fullName evidence="4">Tetratricopeptide repeat-containing protein</fullName>
    </submittedName>
</protein>
<dbReference type="EMBL" id="FRAW01000013">
    <property type="protein sequence ID" value="SHK67448.1"/>
    <property type="molecule type" value="Genomic_DNA"/>
</dbReference>
<dbReference type="SMART" id="SM00028">
    <property type="entry name" value="TPR"/>
    <property type="match status" value="6"/>
</dbReference>
<sequence>MFRLKFAVIAFVGFLLCACSGSKQLATSQGQTTAETEENSAVRSRNPHFPVKMDSVELLRLEIAHGSFLRALELMAHGDNQLAEQFMQHAYAADPENRFLAFSVLELMVARGASAEAASLAEKAKNLKGQQTSSQYALLGRIYGEQSNLDSALAYYKKAVDASDQNLHAAYEYSLLLEISQNREELSRVYALLLPQIGYPQSLLERQALLLTELKKDSALADLFGDVYEARGERSFLERRIRLLLKMKRYEEAVSAVEELRADSAVADDSLSIVFLVAAHWGMKQGDVAIDSLKEIYKRHPNRGDVLLSLALFETRQNQKEQSIIHFERLSQMENYEAVSFAMLSAYAWEDGDSARSLDYLEKAYAKSPELSYRNQLLQRYRATENFPKAYALLDSSLARNSRLDSLRAKWIEKGNLEELRRFDENVELDIANLHYIYATMLQLHAEVLERVPTDSARRDSAQILRQKAAEHYLTTEKVGGELQQFLFAVGSNLLGLGQVDSAIVVFKKLFHNFPMDASAKNHLGYTLVDLNRNPEELRWGGELIDEALRLDSGNVAYMDSKAWALYRVGKFQEALALMERVEEQESSWREMFYSDTSIFAHLAAICQALSLNERALNYYRKILEIDPKNENARKQIEILDKKKE</sequence>
<dbReference type="PANTHER" id="PTHR12558:SF13">
    <property type="entry name" value="CELL DIVISION CYCLE PROTEIN 27 HOMOLOG"/>
    <property type="match status" value="1"/>
</dbReference>
<dbReference type="Pfam" id="PF13181">
    <property type="entry name" value="TPR_8"/>
    <property type="match status" value="2"/>
</dbReference>
<dbReference type="AlphaFoldDB" id="A0A1M6UEG4"/>
<accession>A0A1M6UEG4</accession>
<feature type="repeat" description="TPR" evidence="1">
    <location>
        <begin position="597"/>
        <end position="630"/>
    </location>
</feature>
<feature type="compositionally biased region" description="Polar residues" evidence="2">
    <location>
        <begin position="27"/>
        <end position="43"/>
    </location>
</feature>
<dbReference type="SUPFAM" id="SSF48452">
    <property type="entry name" value="TPR-like"/>
    <property type="match status" value="3"/>
</dbReference>
<evidence type="ECO:0000313" key="5">
    <source>
        <dbReference type="Proteomes" id="UP000184275"/>
    </source>
</evidence>
<evidence type="ECO:0000313" key="4">
    <source>
        <dbReference type="EMBL" id="SHK67448.1"/>
    </source>
</evidence>
<evidence type="ECO:0000256" key="3">
    <source>
        <dbReference type="SAM" id="SignalP"/>
    </source>
</evidence>
<feature type="chain" id="PRO_5012274489" evidence="3">
    <location>
        <begin position="26"/>
        <end position="645"/>
    </location>
</feature>
<keyword evidence="3" id="KW-0732">Signal</keyword>
<dbReference type="RefSeq" id="WP_073304179.1">
    <property type="nucleotide sequence ID" value="NZ_FRAW01000013.1"/>
</dbReference>
<dbReference type="PANTHER" id="PTHR12558">
    <property type="entry name" value="CELL DIVISION CYCLE 16,23,27"/>
    <property type="match status" value="1"/>
</dbReference>
<proteinExistence type="predicted"/>
<feature type="region of interest" description="Disordered" evidence="2">
    <location>
        <begin position="27"/>
        <end position="46"/>
    </location>
</feature>
<dbReference type="PROSITE" id="PS51257">
    <property type="entry name" value="PROKAR_LIPOPROTEIN"/>
    <property type="match status" value="1"/>
</dbReference>
<feature type="repeat" description="TPR" evidence="1">
    <location>
        <begin position="133"/>
        <end position="166"/>
    </location>
</feature>
<feature type="signal peptide" evidence="3">
    <location>
        <begin position="1"/>
        <end position="25"/>
    </location>
</feature>
<dbReference type="Proteomes" id="UP000184275">
    <property type="component" value="Unassembled WGS sequence"/>
</dbReference>
<dbReference type="PROSITE" id="PS50005">
    <property type="entry name" value="TPR"/>
    <property type="match status" value="2"/>
</dbReference>
<reference evidence="5" key="1">
    <citation type="submission" date="2016-11" db="EMBL/GenBank/DDBJ databases">
        <authorList>
            <person name="Varghese N."/>
            <person name="Submissions S."/>
        </authorList>
    </citation>
    <scope>NUCLEOTIDE SEQUENCE [LARGE SCALE GENOMIC DNA]</scope>
    <source>
        <strain evidence="5">UWOS</strain>
    </source>
</reference>
<gene>
    <name evidence="4" type="ORF">SAMN05720469_11369</name>
</gene>
<organism evidence="4 5">
    <name type="scientific">Fibrobacter intestinalis</name>
    <dbReference type="NCBI Taxonomy" id="28122"/>
    <lineage>
        <taxon>Bacteria</taxon>
        <taxon>Pseudomonadati</taxon>
        <taxon>Fibrobacterota</taxon>
        <taxon>Fibrobacteria</taxon>
        <taxon>Fibrobacterales</taxon>
        <taxon>Fibrobacteraceae</taxon>
        <taxon>Fibrobacter</taxon>
    </lineage>
</organism>
<name>A0A1M6UEG4_9BACT</name>
<dbReference type="InterPro" id="IPR019734">
    <property type="entry name" value="TPR_rpt"/>
</dbReference>
<evidence type="ECO:0000256" key="1">
    <source>
        <dbReference type="PROSITE-ProRule" id="PRU00339"/>
    </source>
</evidence>
<evidence type="ECO:0000256" key="2">
    <source>
        <dbReference type="SAM" id="MobiDB-lite"/>
    </source>
</evidence>
<dbReference type="InterPro" id="IPR011990">
    <property type="entry name" value="TPR-like_helical_dom_sf"/>
</dbReference>
<keyword evidence="5" id="KW-1185">Reference proteome</keyword>
<dbReference type="Gene3D" id="1.25.40.10">
    <property type="entry name" value="Tetratricopeptide repeat domain"/>
    <property type="match status" value="3"/>
</dbReference>
<keyword evidence="1" id="KW-0802">TPR repeat</keyword>